<reference evidence="1" key="1">
    <citation type="submission" date="2019-10" db="EMBL/GenBank/DDBJ databases">
        <authorList>
            <consortium name="DOE Joint Genome Institute"/>
            <person name="Kuo A."/>
            <person name="Miyauchi S."/>
            <person name="Kiss E."/>
            <person name="Drula E."/>
            <person name="Kohler A."/>
            <person name="Sanchez-Garcia M."/>
            <person name="Andreopoulos B."/>
            <person name="Barry K.W."/>
            <person name="Bonito G."/>
            <person name="Buee M."/>
            <person name="Carver A."/>
            <person name="Chen C."/>
            <person name="Cichocki N."/>
            <person name="Clum A."/>
            <person name="Culley D."/>
            <person name="Crous P.W."/>
            <person name="Fauchery L."/>
            <person name="Girlanda M."/>
            <person name="Hayes R."/>
            <person name="Keri Z."/>
            <person name="LaButti K."/>
            <person name="Lipzen A."/>
            <person name="Lombard V."/>
            <person name="Magnuson J."/>
            <person name="Maillard F."/>
            <person name="Morin E."/>
            <person name="Murat C."/>
            <person name="Nolan M."/>
            <person name="Ohm R."/>
            <person name="Pangilinan J."/>
            <person name="Pereira M."/>
            <person name="Perotto S."/>
            <person name="Peter M."/>
            <person name="Riley R."/>
            <person name="Sitrit Y."/>
            <person name="Stielow B."/>
            <person name="Szollosi G."/>
            <person name="Zifcakova L."/>
            <person name="Stursova M."/>
            <person name="Spatafora J.W."/>
            <person name="Tedersoo L."/>
            <person name="Vaario L.-M."/>
            <person name="Yamada A."/>
            <person name="Yan M."/>
            <person name="Wang P."/>
            <person name="Xu J."/>
            <person name="Bruns T."/>
            <person name="Baldrian P."/>
            <person name="Vilgalys R."/>
            <person name="Henrissat B."/>
            <person name="Grigoriev I.V."/>
            <person name="Hibbett D."/>
            <person name="Nagy L.G."/>
            <person name="Martin F.M."/>
        </authorList>
    </citation>
    <scope>NUCLEOTIDE SEQUENCE</scope>
    <source>
        <strain evidence="1">BED1</strain>
    </source>
</reference>
<feature type="non-terminal residue" evidence="1">
    <location>
        <position position="131"/>
    </location>
</feature>
<protein>
    <submittedName>
        <fullName evidence="1">Uncharacterized protein</fullName>
    </submittedName>
</protein>
<dbReference type="EMBL" id="WHUW01000007">
    <property type="protein sequence ID" value="KAF8443989.1"/>
    <property type="molecule type" value="Genomic_DNA"/>
</dbReference>
<evidence type="ECO:0000313" key="1">
    <source>
        <dbReference type="EMBL" id="KAF8443989.1"/>
    </source>
</evidence>
<dbReference type="AlphaFoldDB" id="A0AAD4GGT2"/>
<comment type="caution">
    <text evidence="1">The sequence shown here is derived from an EMBL/GenBank/DDBJ whole genome shotgun (WGS) entry which is preliminary data.</text>
</comment>
<keyword evidence="2" id="KW-1185">Reference proteome</keyword>
<name>A0AAD4GGT2_BOLED</name>
<proteinExistence type="predicted"/>
<reference evidence="1" key="2">
    <citation type="journal article" date="2020" name="Nat. Commun.">
        <title>Large-scale genome sequencing of mycorrhizal fungi provides insights into the early evolution of symbiotic traits.</title>
        <authorList>
            <person name="Miyauchi S."/>
            <person name="Kiss E."/>
            <person name="Kuo A."/>
            <person name="Drula E."/>
            <person name="Kohler A."/>
            <person name="Sanchez-Garcia M."/>
            <person name="Morin E."/>
            <person name="Andreopoulos B."/>
            <person name="Barry K.W."/>
            <person name="Bonito G."/>
            <person name="Buee M."/>
            <person name="Carver A."/>
            <person name="Chen C."/>
            <person name="Cichocki N."/>
            <person name="Clum A."/>
            <person name="Culley D."/>
            <person name="Crous P.W."/>
            <person name="Fauchery L."/>
            <person name="Girlanda M."/>
            <person name="Hayes R.D."/>
            <person name="Keri Z."/>
            <person name="LaButti K."/>
            <person name="Lipzen A."/>
            <person name="Lombard V."/>
            <person name="Magnuson J."/>
            <person name="Maillard F."/>
            <person name="Murat C."/>
            <person name="Nolan M."/>
            <person name="Ohm R.A."/>
            <person name="Pangilinan J."/>
            <person name="Pereira M.F."/>
            <person name="Perotto S."/>
            <person name="Peter M."/>
            <person name="Pfister S."/>
            <person name="Riley R."/>
            <person name="Sitrit Y."/>
            <person name="Stielow J.B."/>
            <person name="Szollosi G."/>
            <person name="Zifcakova L."/>
            <person name="Stursova M."/>
            <person name="Spatafora J.W."/>
            <person name="Tedersoo L."/>
            <person name="Vaario L.M."/>
            <person name="Yamada A."/>
            <person name="Yan M."/>
            <person name="Wang P."/>
            <person name="Xu J."/>
            <person name="Bruns T."/>
            <person name="Baldrian P."/>
            <person name="Vilgalys R."/>
            <person name="Dunand C."/>
            <person name="Henrissat B."/>
            <person name="Grigoriev I.V."/>
            <person name="Hibbett D."/>
            <person name="Nagy L.G."/>
            <person name="Martin F.M."/>
        </authorList>
    </citation>
    <scope>NUCLEOTIDE SEQUENCE</scope>
    <source>
        <strain evidence="1">BED1</strain>
    </source>
</reference>
<gene>
    <name evidence="1" type="ORF">L210DRAFT_3759115</name>
</gene>
<evidence type="ECO:0000313" key="2">
    <source>
        <dbReference type="Proteomes" id="UP001194468"/>
    </source>
</evidence>
<sequence>MSSQTHPPSLPFPSPPALSTSSFVLEASNSPKSYRALLPRSKSTHLAPTWSTSFLSRTNTPPERLPVALLHHNERDASSVGHAGAGVFWDYAWLLVVASTSTIDPKFRVEKNFASRAPPCPNLAAGFSPRV</sequence>
<accession>A0AAD4GGT2</accession>
<dbReference type="Proteomes" id="UP001194468">
    <property type="component" value="Unassembled WGS sequence"/>
</dbReference>
<organism evidence="1 2">
    <name type="scientific">Boletus edulis BED1</name>
    <dbReference type="NCBI Taxonomy" id="1328754"/>
    <lineage>
        <taxon>Eukaryota</taxon>
        <taxon>Fungi</taxon>
        <taxon>Dikarya</taxon>
        <taxon>Basidiomycota</taxon>
        <taxon>Agaricomycotina</taxon>
        <taxon>Agaricomycetes</taxon>
        <taxon>Agaricomycetidae</taxon>
        <taxon>Boletales</taxon>
        <taxon>Boletineae</taxon>
        <taxon>Boletaceae</taxon>
        <taxon>Boletoideae</taxon>
        <taxon>Boletus</taxon>
    </lineage>
</organism>